<dbReference type="Gene3D" id="2.102.10.10">
    <property type="entry name" value="Rieske [2Fe-2S] iron-sulphur domain"/>
    <property type="match status" value="1"/>
</dbReference>
<evidence type="ECO:0000256" key="4">
    <source>
        <dbReference type="ARBA" id="ARBA00023014"/>
    </source>
</evidence>
<dbReference type="Pfam" id="PF00355">
    <property type="entry name" value="Rieske"/>
    <property type="match status" value="1"/>
</dbReference>
<dbReference type="CDD" id="cd03467">
    <property type="entry name" value="Rieske"/>
    <property type="match status" value="1"/>
</dbReference>
<keyword evidence="3" id="KW-0408">Iron</keyword>
<evidence type="ECO:0000313" key="7">
    <source>
        <dbReference type="EMBL" id="GIJ06646.1"/>
    </source>
</evidence>
<dbReference type="InterPro" id="IPR017941">
    <property type="entry name" value="Rieske_2Fe-2S"/>
</dbReference>
<dbReference type="GO" id="GO:0046872">
    <property type="term" value="F:metal ion binding"/>
    <property type="evidence" value="ECO:0007669"/>
    <property type="project" value="UniProtKB-KW"/>
</dbReference>
<keyword evidence="1" id="KW-0001">2Fe-2S</keyword>
<feature type="domain" description="Rieske" evidence="6">
    <location>
        <begin position="64"/>
        <end position="160"/>
    </location>
</feature>
<feature type="region of interest" description="Disordered" evidence="5">
    <location>
        <begin position="37"/>
        <end position="68"/>
    </location>
</feature>
<evidence type="ECO:0000313" key="8">
    <source>
        <dbReference type="Proteomes" id="UP000652013"/>
    </source>
</evidence>
<sequence>MENALDVARGLPCASRRAVLGSVGGLGVLFAVSACSSGETTEPGPPGDDTASGPTRLPSSGPSVDPASRQELIEAAAVPVGGGTVAKGVLVVQPIAGRFRAFEAACPHQGIRLGPPRQGVITCPAHSSRFRERDGALLEGPATRGLTKVPVVVDGGVVYRI</sequence>
<evidence type="ECO:0000259" key="6">
    <source>
        <dbReference type="PROSITE" id="PS51296"/>
    </source>
</evidence>
<gene>
    <name evidence="7" type="ORF">Sya03_59980</name>
</gene>
<dbReference type="PROSITE" id="PS51296">
    <property type="entry name" value="RIESKE"/>
    <property type="match status" value="1"/>
</dbReference>
<accession>A0A8J3YD91</accession>
<evidence type="ECO:0000256" key="2">
    <source>
        <dbReference type="ARBA" id="ARBA00022723"/>
    </source>
</evidence>
<dbReference type="GO" id="GO:0004497">
    <property type="term" value="F:monooxygenase activity"/>
    <property type="evidence" value="ECO:0007669"/>
    <property type="project" value="UniProtKB-ARBA"/>
</dbReference>
<proteinExistence type="predicted"/>
<dbReference type="RefSeq" id="WP_203941802.1">
    <property type="nucleotide sequence ID" value="NZ_BAAAGJ010000001.1"/>
</dbReference>
<name>A0A8J3YD91_9ACTN</name>
<evidence type="ECO:0000256" key="1">
    <source>
        <dbReference type="ARBA" id="ARBA00022714"/>
    </source>
</evidence>
<dbReference type="EMBL" id="BOOY01000043">
    <property type="protein sequence ID" value="GIJ06646.1"/>
    <property type="molecule type" value="Genomic_DNA"/>
</dbReference>
<dbReference type="GO" id="GO:0051537">
    <property type="term" value="F:2 iron, 2 sulfur cluster binding"/>
    <property type="evidence" value="ECO:0007669"/>
    <property type="project" value="UniProtKB-KW"/>
</dbReference>
<dbReference type="InterPro" id="IPR036922">
    <property type="entry name" value="Rieske_2Fe-2S_sf"/>
</dbReference>
<protein>
    <recommendedName>
        <fullName evidence="6">Rieske domain-containing protein</fullName>
    </recommendedName>
</protein>
<dbReference type="SUPFAM" id="SSF50022">
    <property type="entry name" value="ISP domain"/>
    <property type="match status" value="1"/>
</dbReference>
<reference evidence="7" key="1">
    <citation type="submission" date="2021-01" db="EMBL/GenBank/DDBJ databases">
        <title>Whole genome shotgun sequence of Spirilliplanes yamanashiensis NBRC 15828.</title>
        <authorList>
            <person name="Komaki H."/>
            <person name="Tamura T."/>
        </authorList>
    </citation>
    <scope>NUCLEOTIDE SEQUENCE</scope>
    <source>
        <strain evidence="7">NBRC 15828</strain>
    </source>
</reference>
<dbReference type="GO" id="GO:0016705">
    <property type="term" value="F:oxidoreductase activity, acting on paired donors, with incorporation or reduction of molecular oxygen"/>
    <property type="evidence" value="ECO:0007669"/>
    <property type="project" value="UniProtKB-ARBA"/>
</dbReference>
<organism evidence="7 8">
    <name type="scientific">Spirilliplanes yamanashiensis</name>
    <dbReference type="NCBI Taxonomy" id="42233"/>
    <lineage>
        <taxon>Bacteria</taxon>
        <taxon>Bacillati</taxon>
        <taxon>Actinomycetota</taxon>
        <taxon>Actinomycetes</taxon>
        <taxon>Micromonosporales</taxon>
        <taxon>Micromonosporaceae</taxon>
        <taxon>Spirilliplanes</taxon>
    </lineage>
</organism>
<evidence type="ECO:0000256" key="3">
    <source>
        <dbReference type="ARBA" id="ARBA00023004"/>
    </source>
</evidence>
<evidence type="ECO:0000256" key="5">
    <source>
        <dbReference type="SAM" id="MobiDB-lite"/>
    </source>
</evidence>
<keyword evidence="2" id="KW-0479">Metal-binding</keyword>
<comment type="caution">
    <text evidence="7">The sequence shown here is derived from an EMBL/GenBank/DDBJ whole genome shotgun (WGS) entry which is preliminary data.</text>
</comment>
<dbReference type="AlphaFoldDB" id="A0A8J3YD91"/>
<keyword evidence="8" id="KW-1185">Reference proteome</keyword>
<keyword evidence="4" id="KW-0411">Iron-sulfur</keyword>
<dbReference type="Proteomes" id="UP000652013">
    <property type="component" value="Unassembled WGS sequence"/>
</dbReference>